<keyword evidence="3" id="KW-0460">Magnesium</keyword>
<proteinExistence type="predicted"/>
<gene>
    <name evidence="4" type="ORF">SMTD_LOCUS4933</name>
</gene>
<keyword evidence="1" id="KW-0479">Metal-binding</keyword>
<reference evidence="4 5" key="1">
    <citation type="submission" date="2018-11" db="EMBL/GenBank/DDBJ databases">
        <authorList>
            <consortium name="Pathogen Informatics"/>
        </authorList>
    </citation>
    <scope>NUCLEOTIDE SEQUENCE [LARGE SCALE GENOMIC DNA]</scope>
    <source>
        <strain>Denwood</strain>
        <strain evidence="5">Zambia</strain>
    </source>
</reference>
<dbReference type="Pfam" id="PF05761">
    <property type="entry name" value="5_nucleotid"/>
    <property type="match status" value="1"/>
</dbReference>
<dbReference type="AlphaFoldDB" id="A0A183NS47"/>
<dbReference type="InterPro" id="IPR008380">
    <property type="entry name" value="HAD-SF_hydro_IG_5-nucl"/>
</dbReference>
<organism evidence="4 5">
    <name type="scientific">Schistosoma mattheei</name>
    <dbReference type="NCBI Taxonomy" id="31246"/>
    <lineage>
        <taxon>Eukaryota</taxon>
        <taxon>Metazoa</taxon>
        <taxon>Spiralia</taxon>
        <taxon>Lophotrochozoa</taxon>
        <taxon>Platyhelminthes</taxon>
        <taxon>Trematoda</taxon>
        <taxon>Digenea</taxon>
        <taxon>Strigeidida</taxon>
        <taxon>Schistosomatoidea</taxon>
        <taxon>Schistosomatidae</taxon>
        <taxon>Schistosoma</taxon>
    </lineage>
</organism>
<dbReference type="PANTHER" id="PTHR12103">
    <property type="entry name" value="5'-NUCLEOTIDASE DOMAIN-CONTAINING"/>
    <property type="match status" value="1"/>
</dbReference>
<dbReference type="GO" id="GO:0008253">
    <property type="term" value="F:5'-nucleotidase activity"/>
    <property type="evidence" value="ECO:0007669"/>
    <property type="project" value="TreeGrafter"/>
</dbReference>
<evidence type="ECO:0000256" key="2">
    <source>
        <dbReference type="ARBA" id="ARBA00022801"/>
    </source>
</evidence>
<sequence length="248" mass="29040">MQQHYALLNKKCEGQWGLYFISIQFQAVLSVEEIGDNMLYARLFKIYVLLCRFEDFQPKVIENINNFSFCNRSSFFKLFCTHSNFLRITIFNKHKYPEEILNYDYTEFARRGLHFDVKRGLLMKVDAFHHIQLDTVYRGFKLLSLDEILKVYRGSHLSSDILKQKFTPNHMARSYQIQRGSTIEVCGRRHHTLLYVTSDVSQPDAHISINHVSGYRLMTKVTVASEEPRAALAIVPVILCYGNRTKKL</sequence>
<dbReference type="GO" id="GO:0046872">
    <property type="term" value="F:metal ion binding"/>
    <property type="evidence" value="ECO:0007669"/>
    <property type="project" value="UniProtKB-KW"/>
</dbReference>
<dbReference type="Proteomes" id="UP000269396">
    <property type="component" value="Unassembled WGS sequence"/>
</dbReference>
<keyword evidence="2" id="KW-0378">Hydrolase</keyword>
<protein>
    <submittedName>
        <fullName evidence="4">Uncharacterized protein</fullName>
    </submittedName>
</protein>
<dbReference type="STRING" id="31246.A0A183NS47"/>
<accession>A0A183NS47</accession>
<evidence type="ECO:0000256" key="3">
    <source>
        <dbReference type="ARBA" id="ARBA00022842"/>
    </source>
</evidence>
<evidence type="ECO:0000256" key="1">
    <source>
        <dbReference type="ARBA" id="ARBA00022723"/>
    </source>
</evidence>
<name>A0A183NS47_9TREM</name>
<keyword evidence="5" id="KW-1185">Reference proteome</keyword>
<dbReference type="EMBL" id="UZAL01026784">
    <property type="protein sequence ID" value="VDP26035.1"/>
    <property type="molecule type" value="Genomic_DNA"/>
</dbReference>
<dbReference type="SUPFAM" id="SSF56784">
    <property type="entry name" value="HAD-like"/>
    <property type="match status" value="1"/>
</dbReference>
<dbReference type="PANTHER" id="PTHR12103:SF12">
    <property type="entry name" value="FI20020P1"/>
    <property type="match status" value="1"/>
</dbReference>
<dbReference type="InterPro" id="IPR036412">
    <property type="entry name" value="HAD-like_sf"/>
</dbReference>
<evidence type="ECO:0000313" key="5">
    <source>
        <dbReference type="Proteomes" id="UP000269396"/>
    </source>
</evidence>
<evidence type="ECO:0000313" key="4">
    <source>
        <dbReference type="EMBL" id="VDP26035.1"/>
    </source>
</evidence>